<organism evidence="2 3">
    <name type="scientific">Sorangium cellulosum</name>
    <name type="common">Polyangium cellulosum</name>
    <dbReference type="NCBI Taxonomy" id="56"/>
    <lineage>
        <taxon>Bacteria</taxon>
        <taxon>Pseudomonadati</taxon>
        <taxon>Myxococcota</taxon>
        <taxon>Polyangia</taxon>
        <taxon>Polyangiales</taxon>
        <taxon>Polyangiaceae</taxon>
        <taxon>Sorangium</taxon>
    </lineage>
</organism>
<dbReference type="AlphaFoldDB" id="A0A2L0ESX8"/>
<feature type="compositionally biased region" description="Pro residues" evidence="1">
    <location>
        <begin position="268"/>
        <end position="279"/>
    </location>
</feature>
<proteinExistence type="predicted"/>
<dbReference type="RefSeq" id="WP_104981192.1">
    <property type="nucleotide sequence ID" value="NZ_CP012673.1"/>
</dbReference>
<name>A0A2L0ESX8_SORCE</name>
<evidence type="ECO:0000256" key="1">
    <source>
        <dbReference type="SAM" id="MobiDB-lite"/>
    </source>
</evidence>
<feature type="region of interest" description="Disordered" evidence="1">
    <location>
        <begin position="263"/>
        <end position="320"/>
    </location>
</feature>
<dbReference type="InterPro" id="IPR036465">
    <property type="entry name" value="vWFA_dom_sf"/>
</dbReference>
<dbReference type="EMBL" id="CP012673">
    <property type="protein sequence ID" value="AUX42362.1"/>
    <property type="molecule type" value="Genomic_DNA"/>
</dbReference>
<dbReference type="Gene3D" id="3.40.50.410">
    <property type="entry name" value="von Willebrand factor, type A domain"/>
    <property type="match status" value="1"/>
</dbReference>
<reference evidence="2 3" key="1">
    <citation type="submission" date="2015-09" db="EMBL/GenBank/DDBJ databases">
        <title>Sorangium comparison.</title>
        <authorList>
            <person name="Zaburannyi N."/>
            <person name="Bunk B."/>
            <person name="Overmann J."/>
            <person name="Mueller R."/>
        </authorList>
    </citation>
    <scope>NUCLEOTIDE SEQUENCE [LARGE SCALE GENOMIC DNA]</scope>
    <source>
        <strain evidence="2 3">So ce26</strain>
    </source>
</reference>
<evidence type="ECO:0000313" key="2">
    <source>
        <dbReference type="EMBL" id="AUX42362.1"/>
    </source>
</evidence>
<evidence type="ECO:0008006" key="4">
    <source>
        <dbReference type="Google" id="ProtNLM"/>
    </source>
</evidence>
<evidence type="ECO:0000313" key="3">
    <source>
        <dbReference type="Proteomes" id="UP000238348"/>
    </source>
</evidence>
<sequence length="681" mass="71793">MSQTTTTQSSSAEELDLVFWDTSAYRWAGPGDWNQWRYIPDGLGGEIGIRFGVSSGFSAFDWNKGGVPPHGSVNDGTGAASFGKNEQAGLSSASVNAVRMQANREFTGGHNNFTVELDFSRYKGSKVGGKDGVAGANTFIGLSDIYAGLTYAKTTVTITGTLADGSAASPAGWKLVNGGVAPNTTGGNQPSAQLSFVNGVLQGTNRPAPGGMANSVDTVMGLLRLDAAGYKTLHLRHDIYPVGGNRAPRIDNSGLYVASAFPRKPAQAEPPKPATPAEPPKVEEPSTPAKPAKPTVVINDDPGKKRPGTTTSYTFTVRNPDGSPAGKGCFTYETPADGGPPKLTAFYYHDNVVGTINQSNVQTFYFDPEGEDKRFTFVTGTPAKGICSLTADTTLLPSQLTGIGGAGPQSYLDKTIDFPELAAGTTVTKESTSVPPVDLVVVIDSSVSMKDEAEALSQAVAAAIEAARTKCPSDLRVTYLGIEGTFKNTRFDNTVRKYLTQTAKADASSLKGRTHDNLTAEQKKAFDPTEDGARAIEDIATHFDWRPGAARGVFFLGDEPLEGGLSAKGQDQEDLEAASRAIEVAKSTGTRVHTYMGTGKFSSDARIHERMSKEIEAEYARVAGETGGKAFTSKDALNGFQAVLEKVICGSKSSTTTTTEFCCCQEYVEQPDAGAAHGAKP</sequence>
<protein>
    <recommendedName>
        <fullName evidence="4">VWFA domain-containing protein</fullName>
    </recommendedName>
</protein>
<dbReference type="OrthoDB" id="573842at2"/>
<dbReference type="Proteomes" id="UP000238348">
    <property type="component" value="Chromosome"/>
</dbReference>
<dbReference type="SUPFAM" id="SSF53300">
    <property type="entry name" value="vWA-like"/>
    <property type="match status" value="1"/>
</dbReference>
<accession>A0A2L0ESX8</accession>
<feature type="compositionally biased region" description="Polar residues" evidence="1">
    <location>
        <begin position="308"/>
        <end position="317"/>
    </location>
</feature>
<gene>
    <name evidence="2" type="ORF">SOCE26_037920</name>
</gene>